<reference evidence="1 2" key="1">
    <citation type="submission" date="2017-08" db="EMBL/GenBank/DDBJ databases">
        <title>Substantial Increase in Enzyme Production by Combined Drug-Resistance Mutations in Paenibacillus agaridevorans.</title>
        <authorList>
            <person name="Tanaka Y."/>
            <person name="Funane K."/>
            <person name="Hosaka T."/>
            <person name="Shiwa Y."/>
            <person name="Fujita N."/>
            <person name="Miyazaki T."/>
            <person name="Yoshikawa H."/>
            <person name="Murakami K."/>
            <person name="Kasahara K."/>
            <person name="Inaoka T."/>
            <person name="Hiraga Y."/>
            <person name="Ochi K."/>
        </authorList>
    </citation>
    <scope>NUCLEOTIDE SEQUENCE [LARGE SCALE GENOMIC DNA]</scope>
    <source>
        <strain evidence="1 2">T-3040</strain>
    </source>
</reference>
<comment type="caution">
    <text evidence="1">The sequence shown here is derived from an EMBL/GenBank/DDBJ whole genome shotgun (WGS) entry which is preliminary data.</text>
</comment>
<proteinExistence type="predicted"/>
<evidence type="ECO:0000313" key="1">
    <source>
        <dbReference type="EMBL" id="GBG09474.1"/>
    </source>
</evidence>
<accession>A0A2R5F193</accession>
<dbReference type="EMBL" id="BDQX01000231">
    <property type="protein sequence ID" value="GBG09474.1"/>
    <property type="molecule type" value="Genomic_DNA"/>
</dbReference>
<protein>
    <submittedName>
        <fullName evidence="1">Uncharacterized protein</fullName>
    </submittedName>
</protein>
<sequence>MKSKTIKKLTKAEASRIFKSLIGTSSGVGEVTENIEFAIRQGQIVYCIELVDLWPFGVKVQMTAFIGETKIIDKLLFDRESHLPWTEEDDRAKLRERIDRALDKSKDY</sequence>
<dbReference type="AlphaFoldDB" id="A0A2R5F193"/>
<organism evidence="1 2">
    <name type="scientific">Paenibacillus agaridevorans</name>
    <dbReference type="NCBI Taxonomy" id="171404"/>
    <lineage>
        <taxon>Bacteria</taxon>
        <taxon>Bacillati</taxon>
        <taxon>Bacillota</taxon>
        <taxon>Bacilli</taxon>
        <taxon>Bacillales</taxon>
        <taxon>Paenibacillaceae</taxon>
        <taxon>Paenibacillus</taxon>
    </lineage>
</organism>
<name>A0A2R5F193_9BACL</name>
<evidence type="ECO:0000313" key="2">
    <source>
        <dbReference type="Proteomes" id="UP000245202"/>
    </source>
</evidence>
<keyword evidence="2" id="KW-1185">Reference proteome</keyword>
<dbReference type="RefSeq" id="WP_108994207.1">
    <property type="nucleotide sequence ID" value="NZ_BDQX01000231.1"/>
</dbReference>
<gene>
    <name evidence="1" type="ORF">PAT3040_04120</name>
</gene>
<dbReference type="Proteomes" id="UP000245202">
    <property type="component" value="Unassembled WGS sequence"/>
</dbReference>